<evidence type="ECO:0000313" key="2">
    <source>
        <dbReference type="EMBL" id="OGK39034.1"/>
    </source>
</evidence>
<sequence length="60" mass="6767">MSLKKPKKIFQYPGSKENPNGSRMCADGLVRSAEYGRQLLNEESTLKSFQNSVVFESRAL</sequence>
<feature type="region of interest" description="Disordered" evidence="1">
    <location>
        <begin position="1"/>
        <end position="23"/>
    </location>
</feature>
<comment type="caution">
    <text evidence="2">The sequence shown here is derived from an EMBL/GenBank/DDBJ whole genome shotgun (WGS) entry which is preliminary data.</text>
</comment>
<dbReference type="Proteomes" id="UP000179270">
    <property type="component" value="Unassembled WGS sequence"/>
</dbReference>
<organism evidence="2 3">
    <name type="scientific">Candidatus Roizmanbacteria bacterium RIFCSPLOWO2_01_FULL_35_13</name>
    <dbReference type="NCBI Taxonomy" id="1802055"/>
    <lineage>
        <taxon>Bacteria</taxon>
        <taxon>Candidatus Roizmaniibacteriota</taxon>
    </lineage>
</organism>
<evidence type="ECO:0000256" key="1">
    <source>
        <dbReference type="SAM" id="MobiDB-lite"/>
    </source>
</evidence>
<evidence type="ECO:0000313" key="3">
    <source>
        <dbReference type="Proteomes" id="UP000179270"/>
    </source>
</evidence>
<accession>A0A1F7I6N7</accession>
<name>A0A1F7I6N7_9BACT</name>
<proteinExistence type="predicted"/>
<gene>
    <name evidence="2" type="ORF">A3A74_04570</name>
</gene>
<dbReference type="AlphaFoldDB" id="A0A1F7I6N7"/>
<reference evidence="2 3" key="1">
    <citation type="journal article" date="2016" name="Nat. Commun.">
        <title>Thousands of microbial genomes shed light on interconnected biogeochemical processes in an aquifer system.</title>
        <authorList>
            <person name="Anantharaman K."/>
            <person name="Brown C.T."/>
            <person name="Hug L.A."/>
            <person name="Sharon I."/>
            <person name="Castelle C.J."/>
            <person name="Probst A.J."/>
            <person name="Thomas B.C."/>
            <person name="Singh A."/>
            <person name="Wilkins M.J."/>
            <person name="Karaoz U."/>
            <person name="Brodie E.L."/>
            <person name="Williams K.H."/>
            <person name="Hubbard S.S."/>
            <person name="Banfield J.F."/>
        </authorList>
    </citation>
    <scope>NUCLEOTIDE SEQUENCE [LARGE SCALE GENOMIC DNA]</scope>
</reference>
<protein>
    <submittedName>
        <fullName evidence="2">Uncharacterized protein</fullName>
    </submittedName>
</protein>
<dbReference type="EMBL" id="MGAF01000060">
    <property type="protein sequence ID" value="OGK39034.1"/>
    <property type="molecule type" value="Genomic_DNA"/>
</dbReference>